<dbReference type="Proteomes" id="UP001234495">
    <property type="component" value="Unassembled WGS sequence"/>
</dbReference>
<keyword evidence="8" id="KW-1185">Reference proteome</keyword>
<evidence type="ECO:0000313" key="8">
    <source>
        <dbReference type="Proteomes" id="UP001234495"/>
    </source>
</evidence>
<reference evidence="7 8" key="1">
    <citation type="submission" date="2023-07" db="EMBL/GenBank/DDBJ databases">
        <title>Genomic Encyclopedia of Type Strains, Phase IV (KMG-IV): sequencing the most valuable type-strain genomes for metagenomic binning, comparative biology and taxonomic classification.</title>
        <authorList>
            <person name="Goeker M."/>
        </authorList>
    </citation>
    <scope>NUCLEOTIDE SEQUENCE [LARGE SCALE GENOMIC DNA]</scope>
    <source>
        <strain evidence="7 8">DSM 29005</strain>
    </source>
</reference>
<dbReference type="Pfam" id="PF01979">
    <property type="entry name" value="Amidohydro_1"/>
    <property type="match status" value="1"/>
</dbReference>
<keyword evidence="2" id="KW-0479">Metal-binding</keyword>
<name>A0ABT9ZDQ0_9BACI</name>
<evidence type="ECO:0000256" key="1">
    <source>
        <dbReference type="ARBA" id="ARBA00010716"/>
    </source>
</evidence>
<sequence length="407" mass="44864">MGEKHMENHQKPTLIHNITVYAEDKVIKNGFIKIVDGKIVDYGKKGEISSFDDYRVLSTTEGSIIIPGFIDLHIHGANGSDTMDGTMDAIENIALTLPREGTTSFLATTITQSTTNIEKSLMNVGKFISAQAYSRQPQAEVIGVHLEGPFIHHQMAGAQPKRYIQIPKYHLFNKWQDLANSTIKQVTLAPEIEGGIELIRNLRSKGVIPSIGHSKATYEEVMEAINAGTTQVTHLFNQMSSLHHREPGVVGAALLHNQLFAEIIVDGVHVSKEIIQLAYQIKTSKRLILITDSIRAKYLKEGYYDLGGQSVTVKNGLAELENGTLAGSILKMIDAVNNMISFTGCSIEEVIEMTAKNPAQQLDIYDRKGSIAIGKDADLVILNNKNDLIYTICKGQIAYKNPSYTND</sequence>
<dbReference type="SUPFAM" id="SSF51338">
    <property type="entry name" value="Composite domain of metallo-dependent hydrolases"/>
    <property type="match status" value="1"/>
</dbReference>
<dbReference type="EC" id="3.5.1.25" evidence="7"/>
<dbReference type="CDD" id="cd00854">
    <property type="entry name" value="NagA"/>
    <property type="match status" value="1"/>
</dbReference>
<dbReference type="GO" id="GO:0008448">
    <property type="term" value="F:N-acetylglucosamine-6-phosphate deacetylase activity"/>
    <property type="evidence" value="ECO:0007669"/>
    <property type="project" value="UniProtKB-EC"/>
</dbReference>
<dbReference type="Gene3D" id="3.20.20.140">
    <property type="entry name" value="Metal-dependent hydrolases"/>
    <property type="match status" value="1"/>
</dbReference>
<dbReference type="NCBIfam" id="TIGR00221">
    <property type="entry name" value="nagA"/>
    <property type="match status" value="1"/>
</dbReference>
<dbReference type="Gene3D" id="2.30.40.10">
    <property type="entry name" value="Urease, subunit C, domain 1"/>
    <property type="match status" value="1"/>
</dbReference>
<evidence type="ECO:0000256" key="3">
    <source>
        <dbReference type="ARBA" id="ARBA00022801"/>
    </source>
</evidence>
<evidence type="ECO:0000313" key="7">
    <source>
        <dbReference type="EMBL" id="MDQ0229972.1"/>
    </source>
</evidence>
<dbReference type="PIRSF" id="PIRSF038994">
    <property type="entry name" value="NagA"/>
    <property type="match status" value="1"/>
</dbReference>
<dbReference type="PANTHER" id="PTHR11113:SF14">
    <property type="entry name" value="N-ACETYLGLUCOSAMINE-6-PHOSPHATE DEACETYLASE"/>
    <property type="match status" value="1"/>
</dbReference>
<evidence type="ECO:0000259" key="6">
    <source>
        <dbReference type="Pfam" id="PF01979"/>
    </source>
</evidence>
<evidence type="ECO:0000256" key="2">
    <source>
        <dbReference type="ARBA" id="ARBA00022723"/>
    </source>
</evidence>
<feature type="domain" description="Amidohydrolase-related" evidence="6">
    <location>
        <begin position="64"/>
        <end position="397"/>
    </location>
</feature>
<comment type="similarity">
    <text evidence="1 5">Belongs to the metallo-dependent hydrolases superfamily. NagA family.</text>
</comment>
<gene>
    <name evidence="7" type="ORF">J2S19_001224</name>
</gene>
<keyword evidence="3 5" id="KW-0378">Hydrolase</keyword>
<evidence type="ECO:0000256" key="4">
    <source>
        <dbReference type="ARBA" id="ARBA00023277"/>
    </source>
</evidence>
<accession>A0ABT9ZDQ0</accession>
<dbReference type="PANTHER" id="PTHR11113">
    <property type="entry name" value="N-ACETYLGLUCOSAMINE-6-PHOSPHATE DEACETYLASE"/>
    <property type="match status" value="1"/>
</dbReference>
<keyword evidence="4 5" id="KW-0119">Carbohydrate metabolism</keyword>
<dbReference type="EMBL" id="JAUSUD010000004">
    <property type="protein sequence ID" value="MDQ0229972.1"/>
    <property type="molecule type" value="Genomic_DNA"/>
</dbReference>
<dbReference type="InterPro" id="IPR003764">
    <property type="entry name" value="GlcNAc_6-P_deAcase"/>
</dbReference>
<evidence type="ECO:0000256" key="5">
    <source>
        <dbReference type="PIRNR" id="PIRNR038994"/>
    </source>
</evidence>
<proteinExistence type="inferred from homology"/>
<dbReference type="InterPro" id="IPR011059">
    <property type="entry name" value="Metal-dep_hydrolase_composite"/>
</dbReference>
<dbReference type="SUPFAM" id="SSF51556">
    <property type="entry name" value="Metallo-dependent hydrolases"/>
    <property type="match status" value="1"/>
</dbReference>
<organism evidence="7 8">
    <name type="scientific">Metabacillus malikii</name>
    <dbReference type="NCBI Taxonomy" id="1504265"/>
    <lineage>
        <taxon>Bacteria</taxon>
        <taxon>Bacillati</taxon>
        <taxon>Bacillota</taxon>
        <taxon>Bacilli</taxon>
        <taxon>Bacillales</taxon>
        <taxon>Bacillaceae</taxon>
        <taxon>Metabacillus</taxon>
    </lineage>
</organism>
<dbReference type="InterPro" id="IPR032466">
    <property type="entry name" value="Metal_Hydrolase"/>
</dbReference>
<dbReference type="InterPro" id="IPR006680">
    <property type="entry name" value="Amidohydro-rel"/>
</dbReference>
<protein>
    <submittedName>
        <fullName evidence="7">N-acetylglucosamine-6-phosphate deacetylase</fullName>
        <ecNumber evidence="7">3.5.1.25</ecNumber>
    </submittedName>
</protein>
<comment type="caution">
    <text evidence="7">The sequence shown here is derived from an EMBL/GenBank/DDBJ whole genome shotgun (WGS) entry which is preliminary data.</text>
</comment>